<name>A0A9J7HPV1_BRAFL</name>
<keyword evidence="2" id="KW-0732">Signal</keyword>
<evidence type="ECO:0000313" key="4">
    <source>
        <dbReference type="RefSeq" id="XP_035663286.1"/>
    </source>
</evidence>
<dbReference type="InterPro" id="IPR008965">
    <property type="entry name" value="CBM2/CBM3_carb-bd_dom_sf"/>
</dbReference>
<dbReference type="GO" id="GO:0004553">
    <property type="term" value="F:hydrolase activity, hydrolyzing O-glycosyl compounds"/>
    <property type="evidence" value="ECO:0007669"/>
    <property type="project" value="InterPro"/>
</dbReference>
<accession>A0A9J7HPV1</accession>
<evidence type="ECO:0000313" key="3">
    <source>
        <dbReference type="Proteomes" id="UP000001554"/>
    </source>
</evidence>
<evidence type="ECO:0000256" key="1">
    <source>
        <dbReference type="SAM" id="MobiDB-lite"/>
    </source>
</evidence>
<reference evidence="3" key="1">
    <citation type="journal article" date="2020" name="Nat. Ecol. Evol.">
        <title>Deeply conserved synteny resolves early events in vertebrate evolution.</title>
        <authorList>
            <person name="Simakov O."/>
            <person name="Marletaz F."/>
            <person name="Yue J.X."/>
            <person name="O'Connell B."/>
            <person name="Jenkins J."/>
            <person name="Brandt A."/>
            <person name="Calef R."/>
            <person name="Tung C.H."/>
            <person name="Huang T.K."/>
            <person name="Schmutz J."/>
            <person name="Satoh N."/>
            <person name="Yu J.K."/>
            <person name="Putnam N.H."/>
            <person name="Green R.E."/>
            <person name="Rokhsar D.S."/>
        </authorList>
    </citation>
    <scope>NUCLEOTIDE SEQUENCE [LARGE SCALE GENOMIC DNA]</scope>
    <source>
        <strain evidence="3">S238N-H82</strain>
    </source>
</reference>
<dbReference type="PANTHER" id="PTHR35559">
    <property type="entry name" value="CHITIN-BINDING TYPE-4 DOMAIN-CONTAINING PROTEIN"/>
    <property type="match status" value="1"/>
</dbReference>
<feature type="region of interest" description="Disordered" evidence="1">
    <location>
        <begin position="232"/>
        <end position="273"/>
    </location>
</feature>
<organism evidence="3 4">
    <name type="scientific">Branchiostoma floridae</name>
    <name type="common">Florida lancelet</name>
    <name type="synonym">Amphioxus</name>
    <dbReference type="NCBI Taxonomy" id="7739"/>
    <lineage>
        <taxon>Eukaryota</taxon>
        <taxon>Metazoa</taxon>
        <taxon>Chordata</taxon>
        <taxon>Cephalochordata</taxon>
        <taxon>Leptocardii</taxon>
        <taxon>Amphioxiformes</taxon>
        <taxon>Branchiostomatidae</taxon>
        <taxon>Branchiostoma</taxon>
    </lineage>
</organism>
<evidence type="ECO:0000256" key="2">
    <source>
        <dbReference type="SAM" id="SignalP"/>
    </source>
</evidence>
<sequence length="381" mass="42002">MKTPAALLMCVFVAKVAGHSWVSCTDYTEKNGATWDQTKCRGFPRSAERFANRRGVFGVDTGYDFTPSENQACKTARNDVTQYSASHPMAVYYPGQEVIFVHPTKNHVADVRCTNKFIPDRANKILLGARNAPGDVSLSQFREVADLGVSPHGNGVPDRVTTQYPKPGYQNAPRFCEDPDKAMATGAFTLPQDLRPGRYTLVWLWEFNEGQLYSSCWEADVVATRADRDNRLTQQGSSTGDASSSPGPSNPDSASSGSSDPDSPDGTDVSTGMNMGEEQRTLTVQYTQEWPGGAQGRILLPNSRRTLSNWRVEVQFPCPELNFSVWNAESDSSSGMMSHGLYVLRQTEGWMLNKDHIGFTVHRAPSCDFEANDIDARLVSM</sequence>
<dbReference type="AlphaFoldDB" id="A0A9J7HPV1"/>
<dbReference type="OMA" id="APRFCED"/>
<proteinExistence type="predicted"/>
<dbReference type="RefSeq" id="XP_035663286.1">
    <property type="nucleotide sequence ID" value="XM_035807393.1"/>
</dbReference>
<feature type="chain" id="PRO_5039930416" evidence="2">
    <location>
        <begin position="19"/>
        <end position="381"/>
    </location>
</feature>
<dbReference type="Gene3D" id="2.60.40.290">
    <property type="match status" value="1"/>
</dbReference>
<gene>
    <name evidence="4" type="primary">LOC118406987</name>
</gene>
<dbReference type="GO" id="GO:0030247">
    <property type="term" value="F:polysaccharide binding"/>
    <property type="evidence" value="ECO:0007669"/>
    <property type="project" value="InterPro"/>
</dbReference>
<dbReference type="InterPro" id="IPR012291">
    <property type="entry name" value="CBM2_carb-bd_dom_sf"/>
</dbReference>
<dbReference type="GeneID" id="118406987"/>
<keyword evidence="3" id="KW-1185">Reference proteome</keyword>
<protein>
    <submittedName>
        <fullName evidence="4">Uncharacterized protein LOC118406987</fullName>
    </submittedName>
</protein>
<dbReference type="SUPFAM" id="SSF49384">
    <property type="entry name" value="Carbohydrate-binding domain"/>
    <property type="match status" value="1"/>
</dbReference>
<feature type="compositionally biased region" description="Low complexity" evidence="1">
    <location>
        <begin position="240"/>
        <end position="266"/>
    </location>
</feature>
<dbReference type="Proteomes" id="UP000001554">
    <property type="component" value="Chromosome 19"/>
</dbReference>
<reference evidence="4" key="2">
    <citation type="submission" date="2025-08" db="UniProtKB">
        <authorList>
            <consortium name="RefSeq"/>
        </authorList>
    </citation>
    <scope>IDENTIFICATION</scope>
    <source>
        <strain evidence="4">S238N-H82</strain>
        <tissue evidence="4">Testes</tissue>
    </source>
</reference>
<dbReference type="KEGG" id="bfo:118406987"/>
<feature type="signal peptide" evidence="2">
    <location>
        <begin position="1"/>
        <end position="18"/>
    </location>
</feature>
<dbReference type="OrthoDB" id="165036at2759"/>
<dbReference type="PANTHER" id="PTHR35559:SF1">
    <property type="entry name" value="CHITIN-BINDING TYPE-4 DOMAIN-CONTAINING PROTEIN"/>
    <property type="match status" value="1"/>
</dbReference>